<comment type="caution">
    <text evidence="2">The sequence shown here is derived from an EMBL/GenBank/DDBJ whole genome shotgun (WGS) entry which is preliminary data.</text>
</comment>
<dbReference type="OrthoDB" id="1600023at2759"/>
<dbReference type="EMBL" id="SMMG02000002">
    <property type="protein sequence ID" value="KAA3484047.1"/>
    <property type="molecule type" value="Genomic_DNA"/>
</dbReference>
<proteinExistence type="predicted"/>
<accession>A0A5B6WT14</accession>
<dbReference type="InterPro" id="IPR056924">
    <property type="entry name" value="SH3_Tf2-1"/>
</dbReference>
<protein>
    <submittedName>
        <fullName evidence="2">Chromo domain-containing protein</fullName>
    </submittedName>
</protein>
<name>A0A5B6WT14_9ROSI</name>
<feature type="domain" description="Tf2-1-like SH3-like" evidence="1">
    <location>
        <begin position="43"/>
        <end position="108"/>
    </location>
</feature>
<sequence>MGQNLVCEMEEKVVVIRNHLKAAQDRQKSYVNLKREEISFEVGDNIFLKVSHWKRIICFSQKGKVSPKFIGPYEILNKVCLVEYKLELPPELSKIYNVFHISMLHRYRSNLEHVVQIEEFEVQPNVSYEEKPLHILALKNPLGKRRA</sequence>
<evidence type="ECO:0000313" key="2">
    <source>
        <dbReference type="EMBL" id="KAA3484047.1"/>
    </source>
</evidence>
<dbReference type="PANTHER" id="PTHR46148:SF44">
    <property type="entry name" value="GAG-POL POLYPROTEIN"/>
    <property type="match status" value="1"/>
</dbReference>
<dbReference type="Proteomes" id="UP000325315">
    <property type="component" value="Unassembled WGS sequence"/>
</dbReference>
<evidence type="ECO:0000259" key="1">
    <source>
        <dbReference type="Pfam" id="PF24626"/>
    </source>
</evidence>
<dbReference type="Pfam" id="PF24626">
    <property type="entry name" value="SH3_Tf2-1"/>
    <property type="match status" value="1"/>
</dbReference>
<organism evidence="2 3">
    <name type="scientific">Gossypium australe</name>
    <dbReference type="NCBI Taxonomy" id="47621"/>
    <lineage>
        <taxon>Eukaryota</taxon>
        <taxon>Viridiplantae</taxon>
        <taxon>Streptophyta</taxon>
        <taxon>Embryophyta</taxon>
        <taxon>Tracheophyta</taxon>
        <taxon>Spermatophyta</taxon>
        <taxon>Magnoliopsida</taxon>
        <taxon>eudicotyledons</taxon>
        <taxon>Gunneridae</taxon>
        <taxon>Pentapetalae</taxon>
        <taxon>rosids</taxon>
        <taxon>malvids</taxon>
        <taxon>Malvales</taxon>
        <taxon>Malvaceae</taxon>
        <taxon>Malvoideae</taxon>
        <taxon>Gossypium</taxon>
    </lineage>
</organism>
<dbReference type="PANTHER" id="PTHR46148">
    <property type="entry name" value="CHROMO DOMAIN-CONTAINING PROTEIN"/>
    <property type="match status" value="1"/>
</dbReference>
<evidence type="ECO:0000313" key="3">
    <source>
        <dbReference type="Proteomes" id="UP000325315"/>
    </source>
</evidence>
<reference evidence="3" key="1">
    <citation type="journal article" date="2019" name="Plant Biotechnol. J.">
        <title>Genome sequencing of the Australian wild diploid species Gossypium australe highlights disease resistance and delayed gland morphogenesis.</title>
        <authorList>
            <person name="Cai Y."/>
            <person name="Cai X."/>
            <person name="Wang Q."/>
            <person name="Wang P."/>
            <person name="Zhang Y."/>
            <person name="Cai C."/>
            <person name="Xu Y."/>
            <person name="Wang K."/>
            <person name="Zhou Z."/>
            <person name="Wang C."/>
            <person name="Geng S."/>
            <person name="Li B."/>
            <person name="Dong Q."/>
            <person name="Hou Y."/>
            <person name="Wang H."/>
            <person name="Ai P."/>
            <person name="Liu Z."/>
            <person name="Yi F."/>
            <person name="Sun M."/>
            <person name="An G."/>
            <person name="Cheng J."/>
            <person name="Zhang Y."/>
            <person name="Shi Q."/>
            <person name="Xie Y."/>
            <person name="Shi X."/>
            <person name="Chang Y."/>
            <person name="Huang F."/>
            <person name="Chen Y."/>
            <person name="Hong S."/>
            <person name="Mi L."/>
            <person name="Sun Q."/>
            <person name="Zhang L."/>
            <person name="Zhou B."/>
            <person name="Peng R."/>
            <person name="Zhang X."/>
            <person name="Liu F."/>
        </authorList>
    </citation>
    <scope>NUCLEOTIDE SEQUENCE [LARGE SCALE GENOMIC DNA]</scope>
    <source>
        <strain evidence="3">cv. PA1801</strain>
    </source>
</reference>
<gene>
    <name evidence="2" type="ORF">EPI10_006159</name>
</gene>
<keyword evidence="3" id="KW-1185">Reference proteome</keyword>
<dbReference type="AlphaFoldDB" id="A0A5B6WT14"/>